<dbReference type="InterPro" id="IPR046373">
    <property type="entry name" value="Acyl-CoA_Oxase/DH_mid-dom_sf"/>
</dbReference>
<dbReference type="SUPFAM" id="SSF47203">
    <property type="entry name" value="Acyl-CoA dehydrogenase C-terminal domain-like"/>
    <property type="match status" value="1"/>
</dbReference>
<proteinExistence type="inferred from homology"/>
<name>A0A5C8P8B5_9HYPH</name>
<dbReference type="InterPro" id="IPR009075">
    <property type="entry name" value="AcylCo_DH/oxidase_C"/>
</dbReference>
<dbReference type="InterPro" id="IPR006091">
    <property type="entry name" value="Acyl-CoA_Oxase/DH_mid-dom"/>
</dbReference>
<evidence type="ECO:0000256" key="4">
    <source>
        <dbReference type="ARBA" id="ARBA00022827"/>
    </source>
</evidence>
<sequence>MTDPEIDRRCRVLREEVRDFLREEIRSGAITPQCDAWLTGFDPAFTRRLARRGWMGMTWPKAYGGHERSQLERFVVIEELLAAGAPTAAHHTNDRQVGPMILRCGTEQQKQTVVAGIARGECVVAIGLSEPDTGSDLASVRTRASRIDGGWRISGSKIWTSYAHHAQYLIALCRTGESREQRHVGLTQFIIRLPDPRVRIRPIKLLTGGHHFNQVFLDDVEVSDDDVLGEVGGAWAQISAELALERSGPERFLSTFPLLSHVAGAAGASSGEEMLCAIGELTSQLWSLRSMSMDVARMLEAGRSTNAEAAMVKDLGTRFEGDVPERLRAFIAAQPTAASADPAQVLLAQAILQSPGYTLRGGANEILRGIVARDLGLR</sequence>
<dbReference type="SUPFAM" id="SSF56645">
    <property type="entry name" value="Acyl-CoA dehydrogenase NM domain-like"/>
    <property type="match status" value="1"/>
</dbReference>
<evidence type="ECO:0000256" key="1">
    <source>
        <dbReference type="ARBA" id="ARBA00001974"/>
    </source>
</evidence>
<comment type="similarity">
    <text evidence="2 6">Belongs to the acyl-CoA dehydrogenase family.</text>
</comment>
<dbReference type="Proteomes" id="UP000321638">
    <property type="component" value="Unassembled WGS sequence"/>
</dbReference>
<evidence type="ECO:0000259" key="9">
    <source>
        <dbReference type="Pfam" id="PF02771"/>
    </source>
</evidence>
<dbReference type="Gene3D" id="1.20.140.10">
    <property type="entry name" value="Butyryl-CoA Dehydrogenase, subunit A, domain 3"/>
    <property type="match status" value="1"/>
</dbReference>
<dbReference type="AlphaFoldDB" id="A0A5C8P8B5"/>
<evidence type="ECO:0000256" key="6">
    <source>
        <dbReference type="RuleBase" id="RU362125"/>
    </source>
</evidence>
<comment type="cofactor">
    <cofactor evidence="1 6">
        <name>FAD</name>
        <dbReference type="ChEBI" id="CHEBI:57692"/>
    </cofactor>
</comment>
<keyword evidence="5 6" id="KW-0560">Oxidoreductase</keyword>
<dbReference type="Pfam" id="PF02771">
    <property type="entry name" value="Acyl-CoA_dh_N"/>
    <property type="match status" value="1"/>
</dbReference>
<evidence type="ECO:0000259" key="8">
    <source>
        <dbReference type="Pfam" id="PF02770"/>
    </source>
</evidence>
<evidence type="ECO:0000256" key="5">
    <source>
        <dbReference type="ARBA" id="ARBA00023002"/>
    </source>
</evidence>
<feature type="domain" description="Acyl-CoA dehydrogenase/oxidase N-terminal" evidence="9">
    <location>
        <begin position="11"/>
        <end position="121"/>
    </location>
</feature>
<dbReference type="InterPro" id="IPR052161">
    <property type="entry name" value="Mycobact_Acyl-CoA_DH"/>
</dbReference>
<keyword evidence="3 6" id="KW-0285">Flavoprotein</keyword>
<accession>A0A5C8P8B5</accession>
<dbReference type="GO" id="GO:0050660">
    <property type="term" value="F:flavin adenine dinucleotide binding"/>
    <property type="evidence" value="ECO:0007669"/>
    <property type="project" value="InterPro"/>
</dbReference>
<feature type="domain" description="Acyl-CoA dehydrogenase/oxidase C-terminal" evidence="7">
    <location>
        <begin position="278"/>
        <end position="375"/>
    </location>
</feature>
<evidence type="ECO:0000313" key="10">
    <source>
        <dbReference type="EMBL" id="TXL69482.1"/>
    </source>
</evidence>
<dbReference type="InterPro" id="IPR009100">
    <property type="entry name" value="AcylCoA_DH/oxidase_NM_dom_sf"/>
</dbReference>
<dbReference type="Gene3D" id="2.40.110.10">
    <property type="entry name" value="Butyryl-CoA Dehydrogenase, subunit A, domain 2"/>
    <property type="match status" value="1"/>
</dbReference>
<evidence type="ECO:0000313" key="11">
    <source>
        <dbReference type="Proteomes" id="UP000321638"/>
    </source>
</evidence>
<dbReference type="PANTHER" id="PTHR43292:SF4">
    <property type="entry name" value="ACYL-COA DEHYDROGENASE FADE34"/>
    <property type="match status" value="1"/>
</dbReference>
<organism evidence="10 11">
    <name type="scientific">Vineibacter terrae</name>
    <dbReference type="NCBI Taxonomy" id="2586908"/>
    <lineage>
        <taxon>Bacteria</taxon>
        <taxon>Pseudomonadati</taxon>
        <taxon>Pseudomonadota</taxon>
        <taxon>Alphaproteobacteria</taxon>
        <taxon>Hyphomicrobiales</taxon>
        <taxon>Vineibacter</taxon>
    </lineage>
</organism>
<dbReference type="Pfam" id="PF02770">
    <property type="entry name" value="Acyl-CoA_dh_M"/>
    <property type="match status" value="1"/>
</dbReference>
<dbReference type="RefSeq" id="WP_147852385.1">
    <property type="nucleotide sequence ID" value="NZ_VDUZ01000081.1"/>
</dbReference>
<dbReference type="GO" id="GO:0016627">
    <property type="term" value="F:oxidoreductase activity, acting on the CH-CH group of donors"/>
    <property type="evidence" value="ECO:0007669"/>
    <property type="project" value="InterPro"/>
</dbReference>
<gene>
    <name evidence="10" type="ORF">FHP25_38775</name>
</gene>
<feature type="domain" description="Acyl-CoA oxidase/dehydrogenase middle" evidence="8">
    <location>
        <begin position="125"/>
        <end position="220"/>
    </location>
</feature>
<keyword evidence="11" id="KW-1185">Reference proteome</keyword>
<evidence type="ECO:0000256" key="2">
    <source>
        <dbReference type="ARBA" id="ARBA00009347"/>
    </source>
</evidence>
<dbReference type="Pfam" id="PF00441">
    <property type="entry name" value="Acyl-CoA_dh_1"/>
    <property type="match status" value="1"/>
</dbReference>
<comment type="caution">
    <text evidence="10">The sequence shown here is derived from an EMBL/GenBank/DDBJ whole genome shotgun (WGS) entry which is preliminary data.</text>
</comment>
<dbReference type="Gene3D" id="1.10.540.10">
    <property type="entry name" value="Acyl-CoA dehydrogenase/oxidase, N-terminal domain"/>
    <property type="match status" value="1"/>
</dbReference>
<evidence type="ECO:0000259" key="7">
    <source>
        <dbReference type="Pfam" id="PF00441"/>
    </source>
</evidence>
<dbReference type="GO" id="GO:0005886">
    <property type="term" value="C:plasma membrane"/>
    <property type="evidence" value="ECO:0007669"/>
    <property type="project" value="TreeGrafter"/>
</dbReference>
<dbReference type="OrthoDB" id="9775090at2"/>
<dbReference type="PANTHER" id="PTHR43292">
    <property type="entry name" value="ACYL-COA DEHYDROGENASE"/>
    <property type="match status" value="1"/>
</dbReference>
<evidence type="ECO:0000256" key="3">
    <source>
        <dbReference type="ARBA" id="ARBA00022630"/>
    </source>
</evidence>
<dbReference type="EMBL" id="VDUZ01000081">
    <property type="protein sequence ID" value="TXL69482.1"/>
    <property type="molecule type" value="Genomic_DNA"/>
</dbReference>
<dbReference type="InterPro" id="IPR036250">
    <property type="entry name" value="AcylCo_DH-like_C"/>
</dbReference>
<dbReference type="InterPro" id="IPR013786">
    <property type="entry name" value="AcylCoA_DH/ox_N"/>
</dbReference>
<reference evidence="10 11" key="1">
    <citation type="submission" date="2019-06" db="EMBL/GenBank/DDBJ databases">
        <title>New taxonomy in bacterial strain CC-CFT640, isolated from vineyard.</title>
        <authorList>
            <person name="Lin S.-Y."/>
            <person name="Tsai C.-F."/>
            <person name="Young C.-C."/>
        </authorList>
    </citation>
    <scope>NUCLEOTIDE SEQUENCE [LARGE SCALE GENOMIC DNA]</scope>
    <source>
        <strain evidence="10 11">CC-CFT640</strain>
    </source>
</reference>
<protein>
    <submittedName>
        <fullName evidence="10">Acyl-CoA dehydrogenase</fullName>
    </submittedName>
</protein>
<dbReference type="InterPro" id="IPR037069">
    <property type="entry name" value="AcylCoA_DH/ox_N_sf"/>
</dbReference>
<keyword evidence="4 6" id="KW-0274">FAD</keyword>